<dbReference type="EMBL" id="BJMH01000012">
    <property type="protein sequence ID" value="GEB33196.1"/>
    <property type="molecule type" value="Genomic_DNA"/>
</dbReference>
<sequence>MGWQIIWTVLKKELLDLFRDRKAWIGTFLVPLVIIPFVFFLLGNSYSNVEKEAREYVPLAIHGSSPLIDMLAKNPGVRLIESADPEQALQAGQLRAIITIPERFDEEIKAGNTAKLLVAFDSTNTKSVYARDLIKQTVEAYSKEIVAKRLQQAGMSEAAIQPIAADFQNVATEERKSGGMLAGFIPLMLVVSLASGGIAAANDLVAGEKERGTMESLLTAPIAANHILTAKLVAVMMMSMLSAIASLISVSLVFSMGPLGGGDNAAFSFAFLSPATLLVLIVVILLMAATFAGLELMLSTIAKSFKEGQTYMSAVIFLAMVPSYMLMPQSPVDIAEHYYVLPVFNGVALCKEVFYGKVDPLHALLGIGSSLVYVAITIAFASRLFRREGAGLKN</sequence>
<dbReference type="GO" id="GO:0016020">
    <property type="term" value="C:membrane"/>
    <property type="evidence" value="ECO:0007669"/>
    <property type="project" value="UniProtKB-SubCell"/>
</dbReference>
<accession>A0A4Y3PMI8</accession>
<evidence type="ECO:0000256" key="3">
    <source>
        <dbReference type="ARBA" id="ARBA00022989"/>
    </source>
</evidence>
<dbReference type="GO" id="GO:0140359">
    <property type="term" value="F:ABC-type transporter activity"/>
    <property type="evidence" value="ECO:0007669"/>
    <property type="project" value="InterPro"/>
</dbReference>
<dbReference type="InterPro" id="IPR013525">
    <property type="entry name" value="ABC2_TM"/>
</dbReference>
<dbReference type="PANTHER" id="PTHR43471">
    <property type="entry name" value="ABC TRANSPORTER PERMEASE"/>
    <property type="match status" value="1"/>
</dbReference>
<dbReference type="AlphaFoldDB" id="A0A4Y3PMI8"/>
<feature type="transmembrane region" description="Helical" evidence="5">
    <location>
        <begin position="361"/>
        <end position="385"/>
    </location>
</feature>
<dbReference type="GeneID" id="87609710"/>
<feature type="transmembrane region" description="Helical" evidence="5">
    <location>
        <begin position="232"/>
        <end position="254"/>
    </location>
</feature>
<dbReference type="PANTHER" id="PTHR43471:SF3">
    <property type="entry name" value="ABC TRANSPORTER PERMEASE PROTEIN NATB"/>
    <property type="match status" value="1"/>
</dbReference>
<dbReference type="Gene3D" id="3.40.1710.10">
    <property type="entry name" value="abc type-2 transporter like domain"/>
    <property type="match status" value="1"/>
</dbReference>
<keyword evidence="3 5" id="KW-1133">Transmembrane helix</keyword>
<evidence type="ECO:0000256" key="5">
    <source>
        <dbReference type="SAM" id="Phobius"/>
    </source>
</evidence>
<name>A0A4Y3PMI8_BREPA</name>
<reference evidence="7 8" key="1">
    <citation type="submission" date="2019-06" db="EMBL/GenBank/DDBJ databases">
        <title>Whole genome shotgun sequence of Brevibacillus parabrevis NBRC 12334.</title>
        <authorList>
            <person name="Hosoyama A."/>
            <person name="Uohara A."/>
            <person name="Ohji S."/>
            <person name="Ichikawa N."/>
        </authorList>
    </citation>
    <scope>NUCLEOTIDE SEQUENCE [LARGE SCALE GENOMIC DNA]</scope>
    <source>
        <strain evidence="7 8">NBRC 12334</strain>
    </source>
</reference>
<dbReference type="RefSeq" id="WP_122965521.1">
    <property type="nucleotide sequence ID" value="NZ_BJMH01000012.1"/>
</dbReference>
<keyword evidence="4 5" id="KW-0472">Membrane</keyword>
<proteinExistence type="predicted"/>
<evidence type="ECO:0000259" key="6">
    <source>
        <dbReference type="Pfam" id="PF12698"/>
    </source>
</evidence>
<evidence type="ECO:0000313" key="8">
    <source>
        <dbReference type="Proteomes" id="UP000316882"/>
    </source>
</evidence>
<evidence type="ECO:0000313" key="7">
    <source>
        <dbReference type="EMBL" id="GEB33196.1"/>
    </source>
</evidence>
<keyword evidence="2 5" id="KW-0812">Transmembrane</keyword>
<gene>
    <name evidence="7" type="primary">natB</name>
    <name evidence="7" type="ORF">BPA01_27760</name>
</gene>
<evidence type="ECO:0000256" key="2">
    <source>
        <dbReference type="ARBA" id="ARBA00022692"/>
    </source>
</evidence>
<feature type="transmembrane region" description="Helical" evidence="5">
    <location>
        <begin position="266"/>
        <end position="289"/>
    </location>
</feature>
<comment type="subcellular location">
    <subcellularLocation>
        <location evidence="1">Membrane</location>
        <topology evidence="1">Multi-pass membrane protein</topology>
    </subcellularLocation>
</comment>
<protein>
    <submittedName>
        <fullName evidence="7">Sodium ABC transporter</fullName>
    </submittedName>
</protein>
<feature type="transmembrane region" description="Helical" evidence="5">
    <location>
        <begin position="23"/>
        <end position="42"/>
    </location>
</feature>
<evidence type="ECO:0000256" key="4">
    <source>
        <dbReference type="ARBA" id="ARBA00023136"/>
    </source>
</evidence>
<feature type="domain" description="ABC-2 type transporter transmembrane" evidence="6">
    <location>
        <begin position="23"/>
        <end position="380"/>
    </location>
</feature>
<feature type="transmembrane region" description="Helical" evidence="5">
    <location>
        <begin position="309"/>
        <end position="326"/>
    </location>
</feature>
<keyword evidence="8" id="KW-1185">Reference proteome</keyword>
<organism evidence="7 8">
    <name type="scientific">Brevibacillus parabrevis</name>
    <dbReference type="NCBI Taxonomy" id="54914"/>
    <lineage>
        <taxon>Bacteria</taxon>
        <taxon>Bacillati</taxon>
        <taxon>Bacillota</taxon>
        <taxon>Bacilli</taxon>
        <taxon>Bacillales</taxon>
        <taxon>Paenibacillaceae</taxon>
        <taxon>Brevibacillus</taxon>
    </lineage>
</organism>
<dbReference type="STRING" id="54914.AV540_17805"/>
<dbReference type="Pfam" id="PF12698">
    <property type="entry name" value="ABC2_membrane_3"/>
    <property type="match status" value="1"/>
</dbReference>
<comment type="caution">
    <text evidence="7">The sequence shown here is derived from an EMBL/GenBank/DDBJ whole genome shotgun (WGS) entry which is preliminary data.</text>
</comment>
<evidence type="ECO:0000256" key="1">
    <source>
        <dbReference type="ARBA" id="ARBA00004141"/>
    </source>
</evidence>
<dbReference type="Proteomes" id="UP000316882">
    <property type="component" value="Unassembled WGS sequence"/>
</dbReference>